<evidence type="ECO:0000256" key="1">
    <source>
        <dbReference type="SAM" id="Phobius"/>
    </source>
</evidence>
<reference evidence="3" key="1">
    <citation type="journal article" date="2020" name="Nat. Commun.">
        <title>Genome sequence of the cluster root forming white lupin.</title>
        <authorList>
            <person name="Hufnagel B."/>
            <person name="Marques A."/>
            <person name="Soriano A."/>
            <person name="Marques L."/>
            <person name="Divol F."/>
            <person name="Doumas P."/>
            <person name="Sallet E."/>
            <person name="Mancinotti D."/>
            <person name="Carrere S."/>
            <person name="Marande W."/>
            <person name="Arribat S."/>
            <person name="Keller J."/>
            <person name="Huneau C."/>
            <person name="Blein T."/>
            <person name="Aime D."/>
            <person name="Laguerre M."/>
            <person name="Taylor J."/>
            <person name="Schubert V."/>
            <person name="Nelson M."/>
            <person name="Geu-Flores F."/>
            <person name="Crespi M."/>
            <person name="Gallardo-Guerrero K."/>
            <person name="Delaux P.-M."/>
            <person name="Salse J."/>
            <person name="Berges H."/>
            <person name="Guyot R."/>
            <person name="Gouzy J."/>
            <person name="Peret B."/>
        </authorList>
    </citation>
    <scope>NUCLEOTIDE SEQUENCE [LARGE SCALE GENOMIC DNA]</scope>
    <source>
        <strain evidence="3">cv. Amiga</strain>
    </source>
</reference>
<feature type="transmembrane region" description="Helical" evidence="1">
    <location>
        <begin position="44"/>
        <end position="65"/>
    </location>
</feature>
<gene>
    <name evidence="2" type="ORF">Lalb_Chr13g0293081</name>
</gene>
<proteinExistence type="predicted"/>
<accession>A0A6A4PHP2</accession>
<evidence type="ECO:0000313" key="3">
    <source>
        <dbReference type="Proteomes" id="UP000447434"/>
    </source>
</evidence>
<sequence>MIHLLVSALVCHIIWIPTFEVEKQVSRVILSGRLSILDLLRVPIPVAAGVPSLIPIAVLILKVIARRLQNRT</sequence>
<protein>
    <submittedName>
        <fullName evidence="2">Uncharacterized protein</fullName>
    </submittedName>
</protein>
<keyword evidence="1" id="KW-0472">Membrane</keyword>
<comment type="caution">
    <text evidence="2">The sequence shown here is derived from an EMBL/GenBank/DDBJ whole genome shotgun (WGS) entry which is preliminary data.</text>
</comment>
<dbReference type="EMBL" id="WOCE01000013">
    <property type="protein sequence ID" value="KAE9601000.1"/>
    <property type="molecule type" value="Genomic_DNA"/>
</dbReference>
<keyword evidence="3" id="KW-1185">Reference proteome</keyword>
<dbReference type="Proteomes" id="UP000447434">
    <property type="component" value="Chromosome 13"/>
</dbReference>
<evidence type="ECO:0000313" key="2">
    <source>
        <dbReference type="EMBL" id="KAE9601000.1"/>
    </source>
</evidence>
<keyword evidence="1" id="KW-1133">Transmembrane helix</keyword>
<keyword evidence="1" id="KW-0812">Transmembrane</keyword>
<organism evidence="2 3">
    <name type="scientific">Lupinus albus</name>
    <name type="common">White lupine</name>
    <name type="synonym">Lupinus termis</name>
    <dbReference type="NCBI Taxonomy" id="3870"/>
    <lineage>
        <taxon>Eukaryota</taxon>
        <taxon>Viridiplantae</taxon>
        <taxon>Streptophyta</taxon>
        <taxon>Embryophyta</taxon>
        <taxon>Tracheophyta</taxon>
        <taxon>Spermatophyta</taxon>
        <taxon>Magnoliopsida</taxon>
        <taxon>eudicotyledons</taxon>
        <taxon>Gunneridae</taxon>
        <taxon>Pentapetalae</taxon>
        <taxon>rosids</taxon>
        <taxon>fabids</taxon>
        <taxon>Fabales</taxon>
        <taxon>Fabaceae</taxon>
        <taxon>Papilionoideae</taxon>
        <taxon>50 kb inversion clade</taxon>
        <taxon>genistoids sensu lato</taxon>
        <taxon>core genistoids</taxon>
        <taxon>Genisteae</taxon>
        <taxon>Lupinus</taxon>
    </lineage>
</organism>
<name>A0A6A4PHP2_LUPAL</name>
<dbReference type="AlphaFoldDB" id="A0A6A4PHP2"/>